<feature type="transmembrane region" description="Helical" evidence="6">
    <location>
        <begin position="336"/>
        <end position="357"/>
    </location>
</feature>
<evidence type="ECO:0000256" key="5">
    <source>
        <dbReference type="ARBA" id="ARBA00038227"/>
    </source>
</evidence>
<evidence type="ECO:0000256" key="3">
    <source>
        <dbReference type="ARBA" id="ARBA00022989"/>
    </source>
</evidence>
<gene>
    <name evidence="7" type="primary">SLC46A1</name>
    <name evidence="7" type="ORF">BLAG_LOCUS6942</name>
</gene>
<evidence type="ECO:0000256" key="6">
    <source>
        <dbReference type="SAM" id="Phobius"/>
    </source>
</evidence>
<accession>A0A8J9YZ52</accession>
<dbReference type="Gene3D" id="1.20.1250.20">
    <property type="entry name" value="MFS general substrate transporter like domains"/>
    <property type="match status" value="1"/>
</dbReference>
<protein>
    <submittedName>
        <fullName evidence="7">SLC46A1 protein</fullName>
    </submittedName>
</protein>
<keyword evidence="2 6" id="KW-0812">Transmembrane</keyword>
<dbReference type="SUPFAM" id="SSF103473">
    <property type="entry name" value="MFS general substrate transporter"/>
    <property type="match status" value="1"/>
</dbReference>
<dbReference type="InterPro" id="IPR011701">
    <property type="entry name" value="MFS"/>
</dbReference>
<feature type="transmembrane region" description="Helical" evidence="6">
    <location>
        <begin position="400"/>
        <end position="424"/>
    </location>
</feature>
<feature type="transmembrane region" description="Helical" evidence="6">
    <location>
        <begin position="529"/>
        <end position="549"/>
    </location>
</feature>
<comment type="similarity">
    <text evidence="5">Belongs to the major facilitator superfamily. SLC46A family.</text>
</comment>
<evidence type="ECO:0000313" key="7">
    <source>
        <dbReference type="EMBL" id="CAH1244257.1"/>
    </source>
</evidence>
<dbReference type="PANTHER" id="PTHR23507">
    <property type="entry name" value="ZGC:174356"/>
    <property type="match status" value="1"/>
</dbReference>
<dbReference type="GO" id="GO:0022857">
    <property type="term" value="F:transmembrane transporter activity"/>
    <property type="evidence" value="ECO:0007669"/>
    <property type="project" value="InterPro"/>
</dbReference>
<evidence type="ECO:0000256" key="2">
    <source>
        <dbReference type="ARBA" id="ARBA00022692"/>
    </source>
</evidence>
<feature type="transmembrane region" description="Helical" evidence="6">
    <location>
        <begin position="491"/>
        <end position="517"/>
    </location>
</feature>
<dbReference type="GO" id="GO:0016020">
    <property type="term" value="C:membrane"/>
    <property type="evidence" value="ECO:0007669"/>
    <property type="project" value="UniProtKB-SubCell"/>
</dbReference>
<feature type="transmembrane region" description="Helical" evidence="6">
    <location>
        <begin position="644"/>
        <end position="671"/>
    </location>
</feature>
<dbReference type="PANTHER" id="PTHR23507:SF1">
    <property type="entry name" value="FI18259P1-RELATED"/>
    <property type="match status" value="1"/>
</dbReference>
<feature type="transmembrane region" description="Helical" evidence="6">
    <location>
        <begin position="561"/>
        <end position="579"/>
    </location>
</feature>
<feature type="transmembrane region" description="Helical" evidence="6">
    <location>
        <begin position="305"/>
        <end position="324"/>
    </location>
</feature>
<dbReference type="Pfam" id="PF07690">
    <property type="entry name" value="MFS_1"/>
    <property type="match status" value="1"/>
</dbReference>
<name>A0A8J9YZ52_BRALA</name>
<dbReference type="InterPro" id="IPR036259">
    <property type="entry name" value="MFS_trans_sf"/>
</dbReference>
<organism evidence="7 8">
    <name type="scientific">Branchiostoma lanceolatum</name>
    <name type="common">Common lancelet</name>
    <name type="synonym">Amphioxus lanceolatum</name>
    <dbReference type="NCBI Taxonomy" id="7740"/>
    <lineage>
        <taxon>Eukaryota</taxon>
        <taxon>Metazoa</taxon>
        <taxon>Chordata</taxon>
        <taxon>Cephalochordata</taxon>
        <taxon>Leptocardii</taxon>
        <taxon>Amphioxiformes</taxon>
        <taxon>Branchiostomatidae</taxon>
        <taxon>Branchiostoma</taxon>
    </lineage>
</organism>
<dbReference type="EMBL" id="OV696698">
    <property type="protein sequence ID" value="CAH1244257.1"/>
    <property type="molecule type" value="Genomic_DNA"/>
</dbReference>
<proteinExistence type="inferred from homology"/>
<keyword evidence="3 6" id="KW-1133">Transmembrane helix</keyword>
<evidence type="ECO:0000256" key="1">
    <source>
        <dbReference type="ARBA" id="ARBA00004141"/>
    </source>
</evidence>
<feature type="transmembrane region" description="Helical" evidence="6">
    <location>
        <begin position="363"/>
        <end position="388"/>
    </location>
</feature>
<dbReference type="OrthoDB" id="419734at2759"/>
<keyword evidence="8" id="KW-1185">Reference proteome</keyword>
<evidence type="ECO:0000313" key="8">
    <source>
        <dbReference type="Proteomes" id="UP000838412"/>
    </source>
</evidence>
<feature type="transmembrane region" description="Helical" evidence="6">
    <location>
        <begin position="619"/>
        <end position="638"/>
    </location>
</feature>
<keyword evidence="4 6" id="KW-0472">Membrane</keyword>
<dbReference type="Proteomes" id="UP000838412">
    <property type="component" value="Chromosome 13"/>
</dbReference>
<evidence type="ECO:0000256" key="4">
    <source>
        <dbReference type="ARBA" id="ARBA00023136"/>
    </source>
</evidence>
<feature type="transmembrane region" description="Helical" evidence="6">
    <location>
        <begin position="436"/>
        <end position="455"/>
    </location>
</feature>
<reference evidence="7" key="1">
    <citation type="submission" date="2022-01" db="EMBL/GenBank/DDBJ databases">
        <authorList>
            <person name="Braso-Vives M."/>
        </authorList>
    </citation>
    <scope>NUCLEOTIDE SEQUENCE</scope>
</reference>
<sequence length="691" mass="72553">MASRKVKVSSSTPLVDDLGLVKFKPYCPVTVEPILLLGGIATIMITPLQQQFIYYSLGNGTVHNSSQAGCGGDYNSSDSVRGVGGESLMVCVSPLSSPAYPPSAPLRIPPQLPCVSPLSSPAYPPSAPLRIPPQLPCVSPLSSPAYPPSAPLRIPPQPPCVSPLSFPAYPPQLPCVSPSAPLRIPPSSPAYPPSAPLCIPPQLPCVSPLSSPAYPPSAPLRIPPQLPCVSPLSSPAYPPQLPCVSPLSPPTYPPQLPCVSPPSSPAYPPSAPLRIPPQLTAIRQDEGFVPAYTGGQAIQAEASHWLTYISLCSSLPSLLIAAILGPLSDKVGRKVAIVTPLIGALALTVCSALVVYLNLPLQVFLPGALLYGMLGSWTTLYGGCFAYLTDITEPGNPRAFRMGILEGCMGVATIVGVLSGNLWLSILGAPLGFQEPFWFAVGLVAFSLLYAVFGIKETRPRRQGQKVFSLASVSGMVLLVRHSFKTRQWKLGAILFAFFLSCGVYATAPGIITLTVIGPPFCWTPDLLGYFYVATCAGFIIGVVGIKILGKCLSSYGLMQVSFLSGGAAMVIQALAIYAPNRNAAFFSAAAAGCLQTVSSPVMKAVMSKMVPQTQQGSLFALIACVESLAGVIFVPVWNTVFGVTVFILPGLVFLCFAGALLVQAALIGVVQCHTGPNTYDVLEDENDHIN</sequence>
<comment type="subcellular location">
    <subcellularLocation>
        <location evidence="1">Membrane</location>
        <topology evidence="1">Multi-pass membrane protein</topology>
    </subcellularLocation>
</comment>
<dbReference type="AlphaFoldDB" id="A0A8J9YZ52"/>